<dbReference type="EMBL" id="ADLQ01000001">
    <property type="protein sequence ID" value="EGA96111.1"/>
    <property type="molecule type" value="Genomic_DNA"/>
</dbReference>
<dbReference type="HOGENOM" id="CLU_1233296_0_0_9"/>
<feature type="region of interest" description="Disordered" evidence="2">
    <location>
        <begin position="191"/>
        <end position="224"/>
    </location>
</feature>
<feature type="transmembrane region" description="Helical" evidence="3">
    <location>
        <begin position="56"/>
        <end position="74"/>
    </location>
</feature>
<keyword evidence="5" id="KW-1185">Reference proteome</keyword>
<dbReference type="AlphaFoldDB" id="E7GGI9"/>
<evidence type="ECO:0000256" key="1">
    <source>
        <dbReference type="SAM" id="Coils"/>
    </source>
</evidence>
<sequence length="224" mass="25326">MAQPPTIIHGGGGLFLLDYLFILLLGVNTGIITAYLMEGLYGNTMMTIDFSNVPTYMVAVIAGGFLAAISKYLFDEFKENKKTGKIDTTTTDTKVKVEKLDEKLDSRADRLEKRADRLEQQADNRFQMQFSKLDNIDKFVAESRALKNASGGQGIDVMQILASIQAMAETIAEVQNKAATMEHNLKEQISSLEMENQKLKSENQKYREEFQRIRNSRVQDEPER</sequence>
<keyword evidence="3" id="KW-0472">Membrane</keyword>
<evidence type="ECO:0000313" key="4">
    <source>
        <dbReference type="EMBL" id="EGA96111.1"/>
    </source>
</evidence>
<feature type="compositionally biased region" description="Basic and acidic residues" evidence="2">
    <location>
        <begin position="195"/>
        <end position="224"/>
    </location>
</feature>
<gene>
    <name evidence="4" type="ORF">HMPREF9474_00039</name>
</gene>
<keyword evidence="3" id="KW-0812">Transmembrane</keyword>
<protein>
    <submittedName>
        <fullName evidence="4">Uncharacterized protein</fullName>
    </submittedName>
</protein>
<evidence type="ECO:0000313" key="5">
    <source>
        <dbReference type="Proteomes" id="UP000002970"/>
    </source>
</evidence>
<comment type="caution">
    <text evidence="4">The sequence shown here is derived from an EMBL/GenBank/DDBJ whole genome shotgun (WGS) entry which is preliminary data.</text>
</comment>
<feature type="coiled-coil region" evidence="1">
    <location>
        <begin position="101"/>
        <end position="128"/>
    </location>
</feature>
<keyword evidence="3" id="KW-1133">Transmembrane helix</keyword>
<organism evidence="4 5">
    <name type="scientific">Clostridium symbiosum (strain WAL-14163)</name>
    <dbReference type="NCBI Taxonomy" id="742740"/>
    <lineage>
        <taxon>Bacteria</taxon>
        <taxon>Bacillati</taxon>
        <taxon>Bacillota</taxon>
        <taxon>Clostridia</taxon>
        <taxon>Lachnospirales</taxon>
        <taxon>Lachnospiraceae</taxon>
        <taxon>Otoolea</taxon>
    </lineage>
</organism>
<name>E7GGI9_CLOS6</name>
<proteinExistence type="predicted"/>
<reference evidence="4 5" key="1">
    <citation type="submission" date="2010-12" db="EMBL/GenBank/DDBJ databases">
        <title>The Genome Sequence of Clostridium symbiosum strain WAL-14163.</title>
        <authorList>
            <person name="Earl A."/>
            <person name="Ward D."/>
            <person name="Feldgarden M."/>
            <person name="Gevers D."/>
            <person name="Finegold S.M."/>
            <person name="Summanen P.H."/>
            <person name="Molitoris D.R."/>
            <person name="Vaisanen M.L."/>
            <person name="Daigneault M."/>
            <person name="Young S.K."/>
            <person name="Zeng Q."/>
            <person name="Gargeya S."/>
            <person name="Fitzgerald M."/>
            <person name="Haas B."/>
            <person name="Abouelleil A."/>
            <person name="Alvarado L."/>
            <person name="Arachchi H.M."/>
            <person name="Berlin A."/>
            <person name="Brown A."/>
            <person name="Chapman S.B."/>
            <person name="Chen Z."/>
            <person name="Dunbar C."/>
            <person name="Freedman E."/>
            <person name="Gearin G."/>
            <person name="Gellesch M."/>
            <person name="Goldberg J."/>
            <person name="Griggs A."/>
            <person name="Gujja S."/>
            <person name="Heilman E."/>
            <person name="Heiman D."/>
            <person name="Howarth C."/>
            <person name="Larson L."/>
            <person name="Lui A."/>
            <person name="MacDonald P.J.P."/>
            <person name="Mehta T."/>
            <person name="Montmayeur A."/>
            <person name="Murphy C."/>
            <person name="Neiman D."/>
            <person name="Pearson M."/>
            <person name="Priest M."/>
            <person name="Roberts A."/>
            <person name="Saif S."/>
            <person name="Shea T."/>
            <person name="Shenoy N."/>
            <person name="Sisk P."/>
            <person name="Stolte C."/>
            <person name="Sykes S."/>
            <person name="White J."/>
            <person name="Yandava C."/>
            <person name="Nusbaum C."/>
            <person name="Birren B."/>
        </authorList>
    </citation>
    <scope>NUCLEOTIDE SEQUENCE [LARGE SCALE GENOMIC DNA]</scope>
    <source>
        <strain evidence="4 5">WAL-14163</strain>
    </source>
</reference>
<dbReference type="STRING" id="1512.GCA_900049235_00052"/>
<dbReference type="Proteomes" id="UP000002970">
    <property type="component" value="Unassembled WGS sequence"/>
</dbReference>
<accession>E7GGI9</accession>
<evidence type="ECO:0000256" key="2">
    <source>
        <dbReference type="SAM" id="MobiDB-lite"/>
    </source>
</evidence>
<keyword evidence="1" id="KW-0175">Coiled coil</keyword>
<feature type="transmembrane region" description="Helical" evidence="3">
    <location>
        <begin position="12"/>
        <end position="36"/>
    </location>
</feature>
<evidence type="ECO:0000256" key="3">
    <source>
        <dbReference type="SAM" id="Phobius"/>
    </source>
</evidence>